<evidence type="ECO:0000256" key="6">
    <source>
        <dbReference type="ARBA" id="ARBA00023033"/>
    </source>
</evidence>
<keyword evidence="6 8" id="KW-0503">Monooxygenase</keyword>
<keyword evidence="2 8" id="KW-0349">Heme</keyword>
<evidence type="ECO:0000313" key="10">
    <source>
        <dbReference type="Proteomes" id="UP000295096"/>
    </source>
</evidence>
<dbReference type="GO" id="GO:0020037">
    <property type="term" value="F:heme binding"/>
    <property type="evidence" value="ECO:0007669"/>
    <property type="project" value="InterPro"/>
</dbReference>
<dbReference type="PROSITE" id="PS00086">
    <property type="entry name" value="CYTOCHROME_P450"/>
    <property type="match status" value="1"/>
</dbReference>
<reference evidence="9 10" key="1">
    <citation type="journal article" date="2016" name="J. Microbiol.">
        <title>Dankookia rubra gen. nov., sp. nov., an alphaproteobacterium isolated from sediment of a shallow stream.</title>
        <authorList>
            <person name="Kim W.H."/>
            <person name="Kim D.H."/>
            <person name="Kang K."/>
            <person name="Ahn T.Y."/>
        </authorList>
    </citation>
    <scope>NUCLEOTIDE SEQUENCE [LARGE SCALE GENOMIC DNA]</scope>
    <source>
        <strain evidence="9 10">JCM30602</strain>
    </source>
</reference>
<evidence type="ECO:0000256" key="2">
    <source>
        <dbReference type="ARBA" id="ARBA00022617"/>
    </source>
</evidence>
<dbReference type="GO" id="GO:0004497">
    <property type="term" value="F:monooxygenase activity"/>
    <property type="evidence" value="ECO:0007669"/>
    <property type="project" value="UniProtKB-KW"/>
</dbReference>
<evidence type="ECO:0000313" key="9">
    <source>
        <dbReference type="EMBL" id="TDH61315.1"/>
    </source>
</evidence>
<dbReference type="GO" id="GO:0005506">
    <property type="term" value="F:iron ion binding"/>
    <property type="evidence" value="ECO:0007669"/>
    <property type="project" value="InterPro"/>
</dbReference>
<sequence>MNAVTDRRALQLPLDRFDVSDPGLYQAQSYHAYFDRLRREDPLHWCADSRFGPYWSITRYKDIMATEVNHQVFSSELGGIQVIDQPKDMTRPSFIRMDPPKHDEQRKVVQPIVAPGNLANMEPLIRERTQRVLDGLPRNQEFDWVEHVSIELTTLMLATLFDFPVDDRRKLTYWSDVAIADITDPEAPVHSEEERFAELKVMAETMAGLFNTRKERPPGFDLLSMLAHGAATRDMPFREFMGNLGLLIVGGNDTTRNSMSGGLLALSENPAEWDKLRADPGLIPNMVSEMIRWVTPVIHMRRTASRDFELHGKTIRAGDKVVMWYVSGNRDPEAIEEPDRFIIDRPKARQHLSFGFGVHRCVGNRLAELQLRILWEEVLARFPRIEVLGEAKRTYSNFIHGIRSLPVRIPG</sequence>
<dbReference type="Pfam" id="PF00067">
    <property type="entry name" value="p450"/>
    <property type="match status" value="1"/>
</dbReference>
<dbReference type="InterPro" id="IPR036396">
    <property type="entry name" value="Cyt_P450_sf"/>
</dbReference>
<evidence type="ECO:0000256" key="3">
    <source>
        <dbReference type="ARBA" id="ARBA00022723"/>
    </source>
</evidence>
<keyword evidence="10" id="KW-1185">Reference proteome</keyword>
<accession>A0A4V3AA13</accession>
<dbReference type="FunFam" id="1.10.630.10:FF:000018">
    <property type="entry name" value="Cytochrome P450 monooxygenase"/>
    <property type="match status" value="1"/>
</dbReference>
<dbReference type="PRINTS" id="PR00359">
    <property type="entry name" value="BP450"/>
</dbReference>
<evidence type="ECO:0000256" key="8">
    <source>
        <dbReference type="RuleBase" id="RU000461"/>
    </source>
</evidence>
<gene>
    <name evidence="9" type="ORF">E2C06_17585</name>
</gene>
<organism evidence="9 10">
    <name type="scientific">Dankookia rubra</name>
    <dbReference type="NCBI Taxonomy" id="1442381"/>
    <lineage>
        <taxon>Bacteria</taxon>
        <taxon>Pseudomonadati</taxon>
        <taxon>Pseudomonadota</taxon>
        <taxon>Alphaproteobacteria</taxon>
        <taxon>Acetobacterales</taxon>
        <taxon>Roseomonadaceae</taxon>
        <taxon>Dankookia</taxon>
    </lineage>
</organism>
<evidence type="ECO:0000256" key="5">
    <source>
        <dbReference type="ARBA" id="ARBA00023004"/>
    </source>
</evidence>
<dbReference type="InterPro" id="IPR002397">
    <property type="entry name" value="Cyt_P450_B"/>
</dbReference>
<evidence type="ECO:0000256" key="7">
    <source>
        <dbReference type="ARBA" id="ARBA00043906"/>
    </source>
</evidence>
<dbReference type="Proteomes" id="UP000295096">
    <property type="component" value="Unassembled WGS sequence"/>
</dbReference>
<evidence type="ECO:0000256" key="1">
    <source>
        <dbReference type="ARBA" id="ARBA00010617"/>
    </source>
</evidence>
<keyword evidence="4 8" id="KW-0560">Oxidoreductase</keyword>
<comment type="function">
    <text evidence="7">Cytochromes P450 are a group of heme-thiolate monooxygenases. They oxidize a variety of structurally unrelated compounds, including steroids, fatty acids, and xenobiotics.</text>
</comment>
<name>A0A4V3AA13_9PROT</name>
<dbReference type="OrthoDB" id="9801155at2"/>
<dbReference type="SUPFAM" id="SSF48264">
    <property type="entry name" value="Cytochrome P450"/>
    <property type="match status" value="1"/>
</dbReference>
<dbReference type="Gene3D" id="1.10.630.10">
    <property type="entry name" value="Cytochrome P450"/>
    <property type="match status" value="1"/>
</dbReference>
<comment type="similarity">
    <text evidence="1 8">Belongs to the cytochrome P450 family.</text>
</comment>
<dbReference type="CDD" id="cd11033">
    <property type="entry name" value="CYP142-like"/>
    <property type="match status" value="1"/>
</dbReference>
<evidence type="ECO:0000256" key="4">
    <source>
        <dbReference type="ARBA" id="ARBA00023002"/>
    </source>
</evidence>
<dbReference type="EMBL" id="SMSJ01000023">
    <property type="protein sequence ID" value="TDH61315.1"/>
    <property type="molecule type" value="Genomic_DNA"/>
</dbReference>
<dbReference type="InterPro" id="IPR017972">
    <property type="entry name" value="Cyt_P450_CS"/>
</dbReference>
<dbReference type="AlphaFoldDB" id="A0A4V3AA13"/>
<dbReference type="GO" id="GO:0016705">
    <property type="term" value="F:oxidoreductase activity, acting on paired donors, with incorporation or reduction of molecular oxygen"/>
    <property type="evidence" value="ECO:0007669"/>
    <property type="project" value="InterPro"/>
</dbReference>
<keyword evidence="3 8" id="KW-0479">Metal-binding</keyword>
<protein>
    <submittedName>
        <fullName evidence="9">Cytochrome P450</fullName>
    </submittedName>
</protein>
<dbReference type="RefSeq" id="WP_133289921.1">
    <property type="nucleotide sequence ID" value="NZ_SMSJ01000023.1"/>
</dbReference>
<keyword evidence="5 8" id="KW-0408">Iron</keyword>
<proteinExistence type="inferred from homology"/>
<dbReference type="PANTHER" id="PTHR46696:SF1">
    <property type="entry name" value="CYTOCHROME P450 YJIB-RELATED"/>
    <property type="match status" value="1"/>
</dbReference>
<dbReference type="InterPro" id="IPR001128">
    <property type="entry name" value="Cyt_P450"/>
</dbReference>
<comment type="caution">
    <text evidence="9">The sequence shown here is derived from an EMBL/GenBank/DDBJ whole genome shotgun (WGS) entry which is preliminary data.</text>
</comment>
<dbReference type="PANTHER" id="PTHR46696">
    <property type="entry name" value="P450, PUTATIVE (EUROFUNG)-RELATED"/>
    <property type="match status" value="1"/>
</dbReference>